<dbReference type="SUPFAM" id="SSF53448">
    <property type="entry name" value="Nucleotide-diphospho-sugar transferases"/>
    <property type="match status" value="1"/>
</dbReference>
<reference evidence="1 2" key="1">
    <citation type="submission" date="2023-05" db="EMBL/GenBank/DDBJ databases">
        <title>Rombocin, a short stable natural nisin variant, displays selective antimicrobial activity against Listeria monocytogenes and employs dual mode of action to kill target bacterial strains.</title>
        <authorList>
            <person name="Wambui J."/>
            <person name="Stephan R."/>
            <person name="Kuipers O.P."/>
        </authorList>
    </citation>
    <scope>NUCLEOTIDE SEQUENCE [LARGE SCALE GENOMIC DNA]</scope>
    <source>
        <strain evidence="1 2">RC002</strain>
    </source>
</reference>
<comment type="caution">
    <text evidence="1">The sequence shown here is derived from an EMBL/GenBank/DDBJ whole genome shotgun (WGS) entry which is preliminary data.</text>
</comment>
<protein>
    <submittedName>
        <fullName evidence="1">Glycosyltransferase</fullName>
    </submittedName>
</protein>
<dbReference type="RefSeq" id="WP_284132745.1">
    <property type="nucleotide sequence ID" value="NZ_JASKYM010000004.1"/>
</dbReference>
<keyword evidence="2" id="KW-1185">Reference proteome</keyword>
<proteinExistence type="predicted"/>
<evidence type="ECO:0000313" key="2">
    <source>
        <dbReference type="Proteomes" id="UP001301012"/>
    </source>
</evidence>
<accession>A0ABT7EA46</accession>
<dbReference type="InterPro" id="IPR029044">
    <property type="entry name" value="Nucleotide-diphossugar_trans"/>
</dbReference>
<organism evidence="1 2">
    <name type="scientific">Romboutsia sedimentorum</name>
    <dbReference type="NCBI Taxonomy" id="1368474"/>
    <lineage>
        <taxon>Bacteria</taxon>
        <taxon>Bacillati</taxon>
        <taxon>Bacillota</taxon>
        <taxon>Clostridia</taxon>
        <taxon>Peptostreptococcales</taxon>
        <taxon>Peptostreptococcaceae</taxon>
        <taxon>Romboutsia</taxon>
    </lineage>
</organism>
<dbReference type="Gene3D" id="3.90.550.10">
    <property type="entry name" value="Spore Coat Polysaccharide Biosynthesis Protein SpsA, Chain A"/>
    <property type="match status" value="1"/>
</dbReference>
<dbReference type="Proteomes" id="UP001301012">
    <property type="component" value="Unassembled WGS sequence"/>
</dbReference>
<gene>
    <name evidence="1" type="ORF">QOZ84_09605</name>
</gene>
<dbReference type="EMBL" id="JASKYM010000004">
    <property type="protein sequence ID" value="MDK2563804.1"/>
    <property type="molecule type" value="Genomic_DNA"/>
</dbReference>
<sequence length="235" mass="28213">MKNIIITSSFNLPMGAHPEVDRLSEYWIEYRINIFMNYTYKSFVNQTNQDFTYFIKYDPLSENIIKNILSKYPQLPNNIKFISNNETYFQITKQISNYDYFYLVRIDADDMFHPTFIQQLIDYNPKDKTKVLINQDGYIYDIENHLLAVWSYLSPPFYTLIYNSEDFKNRIFYKFPGGHKDVVKLDYEVLDKKNFIVLVHGKNTETKFFSIFNKGLIEDLELKNSILNEFDIKYI</sequence>
<evidence type="ECO:0000313" key="1">
    <source>
        <dbReference type="EMBL" id="MDK2563804.1"/>
    </source>
</evidence>
<name>A0ABT7EA46_9FIRM</name>